<dbReference type="Gene3D" id="1.20.1250.20">
    <property type="entry name" value="MFS general substrate transporter like domains"/>
    <property type="match status" value="1"/>
</dbReference>
<evidence type="ECO:0000313" key="8">
    <source>
        <dbReference type="Proteomes" id="UP001595833"/>
    </source>
</evidence>
<feature type="transmembrane region" description="Helical" evidence="5">
    <location>
        <begin position="365"/>
        <end position="385"/>
    </location>
</feature>
<feature type="domain" description="Major facilitator superfamily (MFS) profile" evidence="6">
    <location>
        <begin position="171"/>
        <end position="398"/>
    </location>
</feature>
<dbReference type="Proteomes" id="UP001595833">
    <property type="component" value="Unassembled WGS sequence"/>
</dbReference>
<accession>A0ABV9XXS7</accession>
<keyword evidence="8" id="KW-1185">Reference proteome</keyword>
<keyword evidence="4 5" id="KW-0472">Membrane</keyword>
<gene>
    <name evidence="7" type="ORF">ACFPFM_10710</name>
</gene>
<feature type="transmembrane region" description="Helical" evidence="5">
    <location>
        <begin position="172"/>
        <end position="189"/>
    </location>
</feature>
<dbReference type="InterPro" id="IPR036259">
    <property type="entry name" value="MFS_trans_sf"/>
</dbReference>
<feature type="transmembrane region" description="Helical" evidence="5">
    <location>
        <begin position="220"/>
        <end position="239"/>
    </location>
</feature>
<sequence>MRTLLTRYRTALRSPGMARVITAAFAAYLLSGMMSLSLLLTAERTTGSYATAGLVAGAYAAALAFAAPAWGRLVDRRGPRTPLALAVALQAVAVSTVVFAANSGTPALLVAAAGLAGACSPPTSTIASRVMAGVPDEAVQRTLFALSGFITECVFVVGPLVVAALVLLFHPLWAVGLAAVASAAGALLLRGSTAVRRLEEETARTAAGGSSGWNAAQVRVLTVVALGAFAIGGVQVSIVAHAQGSGSSEGVFVALVATGGVVASFLYGGLSLPGSLPAQLAACLGLYGLLILALAFEPGLLVSAALLLLIGAATGPADGIEAMLIGKCTPPAAQARAFAVLVTANWIGFALGSAVGGALVERASLAAGVVATGLAALAAAALALFSRVPTGPTSAAAR</sequence>
<evidence type="ECO:0000313" key="7">
    <source>
        <dbReference type="EMBL" id="MFC5054228.1"/>
    </source>
</evidence>
<dbReference type="InterPro" id="IPR020846">
    <property type="entry name" value="MFS_dom"/>
</dbReference>
<dbReference type="PANTHER" id="PTHR23542:SF1">
    <property type="entry name" value="MAJOR FACILITATOR SUPERFAMILY (MFS) PROFILE DOMAIN-CONTAINING PROTEIN"/>
    <property type="match status" value="1"/>
</dbReference>
<protein>
    <submittedName>
        <fullName evidence="7">MFS transporter</fullName>
    </submittedName>
</protein>
<name>A0ABV9XXS7_9PSEU</name>
<dbReference type="PROSITE" id="PS50850">
    <property type="entry name" value="MFS"/>
    <property type="match status" value="1"/>
</dbReference>
<evidence type="ECO:0000256" key="4">
    <source>
        <dbReference type="ARBA" id="ARBA00023136"/>
    </source>
</evidence>
<feature type="transmembrane region" description="Helical" evidence="5">
    <location>
        <begin position="251"/>
        <end position="270"/>
    </location>
</feature>
<feature type="transmembrane region" description="Helical" evidence="5">
    <location>
        <begin position="48"/>
        <end position="71"/>
    </location>
</feature>
<evidence type="ECO:0000256" key="5">
    <source>
        <dbReference type="SAM" id="Phobius"/>
    </source>
</evidence>
<feature type="transmembrane region" description="Helical" evidence="5">
    <location>
        <begin position="20"/>
        <end position="42"/>
    </location>
</feature>
<evidence type="ECO:0000256" key="2">
    <source>
        <dbReference type="ARBA" id="ARBA00022692"/>
    </source>
</evidence>
<comment type="caution">
    <text evidence="7">The sequence shown here is derived from an EMBL/GenBank/DDBJ whole genome shotgun (WGS) entry which is preliminary data.</text>
</comment>
<evidence type="ECO:0000256" key="1">
    <source>
        <dbReference type="ARBA" id="ARBA00004651"/>
    </source>
</evidence>
<dbReference type="SUPFAM" id="SSF103473">
    <property type="entry name" value="MFS general substrate transporter"/>
    <property type="match status" value="1"/>
</dbReference>
<keyword evidence="3 5" id="KW-1133">Transmembrane helix</keyword>
<feature type="transmembrane region" description="Helical" evidence="5">
    <location>
        <begin position="337"/>
        <end position="359"/>
    </location>
</feature>
<dbReference type="EMBL" id="JBHSJB010000009">
    <property type="protein sequence ID" value="MFC5054228.1"/>
    <property type="molecule type" value="Genomic_DNA"/>
</dbReference>
<dbReference type="Pfam" id="PF07690">
    <property type="entry name" value="MFS_1"/>
    <property type="match status" value="1"/>
</dbReference>
<comment type="subcellular location">
    <subcellularLocation>
        <location evidence="1">Cell membrane</location>
        <topology evidence="1">Multi-pass membrane protein</topology>
    </subcellularLocation>
</comment>
<evidence type="ECO:0000256" key="3">
    <source>
        <dbReference type="ARBA" id="ARBA00022989"/>
    </source>
</evidence>
<reference evidence="8" key="1">
    <citation type="journal article" date="2019" name="Int. J. Syst. Evol. Microbiol.">
        <title>The Global Catalogue of Microorganisms (GCM) 10K type strain sequencing project: providing services to taxonomists for standard genome sequencing and annotation.</title>
        <authorList>
            <consortium name="The Broad Institute Genomics Platform"/>
            <consortium name="The Broad Institute Genome Sequencing Center for Infectious Disease"/>
            <person name="Wu L."/>
            <person name="Ma J."/>
        </authorList>
    </citation>
    <scope>NUCLEOTIDE SEQUENCE [LARGE SCALE GENOMIC DNA]</scope>
    <source>
        <strain evidence="8">KCTC 12848</strain>
    </source>
</reference>
<feature type="transmembrane region" description="Helical" evidence="5">
    <location>
        <begin position="107"/>
        <end position="131"/>
    </location>
</feature>
<feature type="transmembrane region" description="Helical" evidence="5">
    <location>
        <begin position="143"/>
        <end position="166"/>
    </location>
</feature>
<organism evidence="7 8">
    <name type="scientific">Saccharothrix xinjiangensis</name>
    <dbReference type="NCBI Taxonomy" id="204798"/>
    <lineage>
        <taxon>Bacteria</taxon>
        <taxon>Bacillati</taxon>
        <taxon>Actinomycetota</taxon>
        <taxon>Actinomycetes</taxon>
        <taxon>Pseudonocardiales</taxon>
        <taxon>Pseudonocardiaceae</taxon>
        <taxon>Saccharothrix</taxon>
    </lineage>
</organism>
<evidence type="ECO:0000259" key="6">
    <source>
        <dbReference type="PROSITE" id="PS50850"/>
    </source>
</evidence>
<dbReference type="PANTHER" id="PTHR23542">
    <property type="match status" value="1"/>
</dbReference>
<keyword evidence="2 5" id="KW-0812">Transmembrane</keyword>
<feature type="transmembrane region" description="Helical" evidence="5">
    <location>
        <begin position="83"/>
        <end position="101"/>
    </location>
</feature>
<dbReference type="InterPro" id="IPR011701">
    <property type="entry name" value="MFS"/>
</dbReference>
<proteinExistence type="predicted"/>
<dbReference type="RefSeq" id="WP_344042692.1">
    <property type="nucleotide sequence ID" value="NZ_BAAAKE010000036.1"/>
</dbReference>